<gene>
    <name evidence="1" type="ORF">GLOTRDRAFT_141509</name>
</gene>
<dbReference type="KEGG" id="gtr:GLOTRDRAFT_141509"/>
<dbReference type="GeneID" id="19304792"/>
<accession>S7PSL0</accession>
<dbReference type="Proteomes" id="UP000030669">
    <property type="component" value="Unassembled WGS sequence"/>
</dbReference>
<evidence type="ECO:0000313" key="1">
    <source>
        <dbReference type="EMBL" id="EPQ50408.1"/>
    </source>
</evidence>
<dbReference type="RefSeq" id="XP_007871122.1">
    <property type="nucleotide sequence ID" value="XM_007872931.1"/>
</dbReference>
<dbReference type="eggNOG" id="ENOG502R0Z7">
    <property type="taxonomic scope" value="Eukaryota"/>
</dbReference>
<protein>
    <recommendedName>
        <fullName evidence="3">Protein kinase domain-containing protein</fullName>
    </recommendedName>
</protein>
<dbReference type="AlphaFoldDB" id="S7PSL0"/>
<keyword evidence="2" id="KW-1185">Reference proteome</keyword>
<dbReference type="InterPro" id="IPR011009">
    <property type="entry name" value="Kinase-like_dom_sf"/>
</dbReference>
<organism evidence="1 2">
    <name type="scientific">Gloeophyllum trabeum (strain ATCC 11539 / FP-39264 / Madison 617)</name>
    <name type="common">Brown rot fungus</name>
    <dbReference type="NCBI Taxonomy" id="670483"/>
    <lineage>
        <taxon>Eukaryota</taxon>
        <taxon>Fungi</taxon>
        <taxon>Dikarya</taxon>
        <taxon>Basidiomycota</taxon>
        <taxon>Agaricomycotina</taxon>
        <taxon>Agaricomycetes</taxon>
        <taxon>Gloeophyllales</taxon>
        <taxon>Gloeophyllaceae</taxon>
        <taxon>Gloeophyllum</taxon>
    </lineage>
</organism>
<dbReference type="OrthoDB" id="3261465at2759"/>
<dbReference type="HOGENOM" id="CLU_032057_0_0_1"/>
<evidence type="ECO:0008006" key="3">
    <source>
        <dbReference type="Google" id="ProtNLM"/>
    </source>
</evidence>
<sequence length="617" mass="70559">MGSDLSADSDEDPPTVLKVHKWWNELSLSYQFRFDNMLLRLRSCLIDCRDDYLLTANSPVTDKYLLPVLRFANRDIFDGESDLGPLELREVAMTNVIGEAFILGFHIHDKTRSWDPNPKFTPLIAKPPMNKRALIAGIFLSFELEKSGIIHRDDLTSDSYPIMIPSGNGIGVIISELKRLCNATGATYGFLTDEVTSVVYDNSTPQPLERVILQVVDPTDISVRMMMSILLWVEANRFGIHATSISPRPSPYQGALWQQWLKVPSSGKMEELVLYTRAISPKRGILKRTFSEFDIYTLQRCPGAWDGFVEWKLAVEAEAKASPLKVGDTLKVHWDAIEKRYMLWRAEPDAYYHEIPEESARIALRYTRPKDRSLQAWAAKVKPGELCFKIEEVRSAGSGQFSQVFFGRLCGKGPMLCLKLFDERYFPFPGDPRDKDGPKVKFETTHASELLMNLHFAVDMIRREESVYDRLKDFQGSFIPHCYGFHTFTLPGDTWTFPGILMEVIEGPEFADCDPRGWTMEEQRDFVTHVRHCERVFKFAEIEQTDWNEGQLLCPVDSSGQRHAVFIDFAFANQRLGEHRGKPPTDDAVLLKVLLLDSAINPHVVDECWFPLVDEER</sequence>
<evidence type="ECO:0000313" key="2">
    <source>
        <dbReference type="Proteomes" id="UP000030669"/>
    </source>
</evidence>
<proteinExistence type="predicted"/>
<dbReference type="EMBL" id="KB469316">
    <property type="protein sequence ID" value="EPQ50408.1"/>
    <property type="molecule type" value="Genomic_DNA"/>
</dbReference>
<reference evidence="1 2" key="1">
    <citation type="journal article" date="2012" name="Science">
        <title>The Paleozoic origin of enzymatic lignin decomposition reconstructed from 31 fungal genomes.</title>
        <authorList>
            <person name="Floudas D."/>
            <person name="Binder M."/>
            <person name="Riley R."/>
            <person name="Barry K."/>
            <person name="Blanchette R.A."/>
            <person name="Henrissat B."/>
            <person name="Martinez A.T."/>
            <person name="Otillar R."/>
            <person name="Spatafora J.W."/>
            <person name="Yadav J.S."/>
            <person name="Aerts A."/>
            <person name="Benoit I."/>
            <person name="Boyd A."/>
            <person name="Carlson A."/>
            <person name="Copeland A."/>
            <person name="Coutinho P.M."/>
            <person name="de Vries R.P."/>
            <person name="Ferreira P."/>
            <person name="Findley K."/>
            <person name="Foster B."/>
            <person name="Gaskell J."/>
            <person name="Glotzer D."/>
            <person name="Gorecki P."/>
            <person name="Heitman J."/>
            <person name="Hesse C."/>
            <person name="Hori C."/>
            <person name="Igarashi K."/>
            <person name="Jurgens J.A."/>
            <person name="Kallen N."/>
            <person name="Kersten P."/>
            <person name="Kohler A."/>
            <person name="Kuees U."/>
            <person name="Kumar T.K.A."/>
            <person name="Kuo A."/>
            <person name="LaButti K."/>
            <person name="Larrondo L.F."/>
            <person name="Lindquist E."/>
            <person name="Ling A."/>
            <person name="Lombard V."/>
            <person name="Lucas S."/>
            <person name="Lundell T."/>
            <person name="Martin R."/>
            <person name="McLaughlin D.J."/>
            <person name="Morgenstern I."/>
            <person name="Morin E."/>
            <person name="Murat C."/>
            <person name="Nagy L.G."/>
            <person name="Nolan M."/>
            <person name="Ohm R.A."/>
            <person name="Patyshakuliyeva A."/>
            <person name="Rokas A."/>
            <person name="Ruiz-Duenas F.J."/>
            <person name="Sabat G."/>
            <person name="Salamov A."/>
            <person name="Samejima M."/>
            <person name="Schmutz J."/>
            <person name="Slot J.C."/>
            <person name="St John F."/>
            <person name="Stenlid J."/>
            <person name="Sun H."/>
            <person name="Sun S."/>
            <person name="Syed K."/>
            <person name="Tsang A."/>
            <person name="Wiebenga A."/>
            <person name="Young D."/>
            <person name="Pisabarro A."/>
            <person name="Eastwood D.C."/>
            <person name="Martin F."/>
            <person name="Cullen D."/>
            <person name="Grigoriev I.V."/>
            <person name="Hibbett D.S."/>
        </authorList>
    </citation>
    <scope>NUCLEOTIDE SEQUENCE [LARGE SCALE GENOMIC DNA]</scope>
    <source>
        <strain evidence="1 2">ATCC 11539</strain>
    </source>
</reference>
<name>S7PSL0_GLOTA</name>
<dbReference type="SUPFAM" id="SSF56112">
    <property type="entry name" value="Protein kinase-like (PK-like)"/>
    <property type="match status" value="1"/>
</dbReference>